<dbReference type="EMBL" id="PP511525">
    <property type="protein sequence ID" value="XCD05183.1"/>
    <property type="molecule type" value="Genomic_DNA"/>
</dbReference>
<sequence length="51" mass="5975">MSYKPTYDTEEPVQCNVVLSYLSPLRTIETVIYSHVSPQKLYQINRILKSK</sequence>
<evidence type="ECO:0000313" key="1">
    <source>
        <dbReference type="EMBL" id="XCD05183.1"/>
    </source>
</evidence>
<accession>A0AAU8B6B9</accession>
<evidence type="ECO:0000313" key="2">
    <source>
        <dbReference type="EMBL" id="XCD06787.1"/>
    </source>
</evidence>
<name>A0AAU8B6B9_9VIRU</name>
<protein>
    <submittedName>
        <fullName evidence="2">Uncharacterized protein</fullName>
    </submittedName>
</protein>
<reference evidence="2" key="1">
    <citation type="submission" date="2024-03" db="EMBL/GenBank/DDBJ databases">
        <title>Diverse circular DNA viruses in blood, oral, and fecal samples of captive lemurs.</title>
        <authorList>
            <person name="Paietta E.N."/>
            <person name="Kraberger S."/>
            <person name="Lund M.C."/>
            <person name="Custer J.M."/>
            <person name="Vargas K.M."/>
            <person name="Ehmke E.E."/>
            <person name="Yoder A.D."/>
            <person name="Varsani A."/>
        </authorList>
    </citation>
    <scope>NUCLEOTIDE SEQUENCE</scope>
    <source>
        <strain evidence="1">Duke_24FS_37</strain>
        <strain evidence="2">Duke_26_25</strain>
    </source>
</reference>
<dbReference type="EMBL" id="PP511709">
    <property type="protein sequence ID" value="XCD06787.1"/>
    <property type="molecule type" value="Genomic_DNA"/>
</dbReference>
<proteinExistence type="predicted"/>
<organism evidence="2">
    <name type="scientific">Dulem virus 261</name>
    <dbReference type="NCBI Taxonomy" id="3145738"/>
    <lineage>
        <taxon>Viruses</taxon>
        <taxon>Monodnaviria</taxon>
        <taxon>Sangervirae</taxon>
        <taxon>Phixviricota</taxon>
        <taxon>Malgrandaviricetes</taxon>
        <taxon>Petitvirales</taxon>
        <taxon>Microviridae</taxon>
        <taxon>Microvirus</taxon>
    </lineage>
</organism>